<name>A0A1H0MCH6_9ACTN</name>
<accession>A0A1H0MCH6</accession>
<dbReference type="InterPro" id="IPR027417">
    <property type="entry name" value="P-loop_NTPase"/>
</dbReference>
<dbReference type="PRINTS" id="PR00195">
    <property type="entry name" value="DYNAMIN"/>
</dbReference>
<reference evidence="4 5" key="1">
    <citation type="submission" date="2016-10" db="EMBL/GenBank/DDBJ databases">
        <authorList>
            <person name="de Groot N.N."/>
        </authorList>
    </citation>
    <scope>NUCLEOTIDE SEQUENCE [LARGE SCALE GENOMIC DNA]</scope>
    <source>
        <strain evidence="5">P4-7,KCTC 19426,CECT 7604</strain>
    </source>
</reference>
<keyword evidence="5" id="KW-1185">Reference proteome</keyword>
<evidence type="ECO:0000259" key="3">
    <source>
        <dbReference type="Pfam" id="PF00350"/>
    </source>
</evidence>
<dbReference type="PANTHER" id="PTHR43681:SF1">
    <property type="entry name" value="SARCALUMENIN"/>
    <property type="match status" value="1"/>
</dbReference>
<dbReference type="SUPFAM" id="SSF52540">
    <property type="entry name" value="P-loop containing nucleoside triphosphate hydrolases"/>
    <property type="match status" value="1"/>
</dbReference>
<sequence length="725" mass="76530">MTAPDPFASVAALGIATPAAARPVAGRPVGLPLPQAVRQWRDGSTDWLRVDDPDSAGNLAARKASPQSPRVVVVGETNRGKSSLVNALLGVNGLSPVDAGTATCSYLVFRHAPVPYTVARFGGGLADVTFPPKDLRAWATVDGEPDVELPPPRWIEVGVPSPITAEMTIVDTPGVGGLIAAHAELAAEAAAAATAVLFVADASAPLTRRELDFLAQVSDRVEAVHFVITKTDAYRGWREIVEANRLLLARHAPRFAAAQVHPVSSRLAEAAAGQTDPKIADVLLAQSGVPQLRAALRTEVAAAAAMMAEANIIRTSITVLTGTLAQLDARRAALTAGAAQADALKARREELLNQRKAGTRGWQVMLRAEIQRARVDLTHETAREVREASQMFRGAIDAADNAELKNMAFHIDAYAQAMTARAHGRLTDAMGRICRTVLSELFTPPELTVLVSQLATRPYQALVTRAPDKPRNMDDTIMTMSGAGMGFTMSRMLTMLPAAALPAAFGVVMAPVSIVLGGAAAFYLMKSRRRIAEKGHLKQWLMEVLGEAKAQIDQNIAEQFIEADEQLTLALDDALTRQVAALDQQIREVDGALKLDATERSGRVRTLDERRAAGASIVAGGEALLHRIRATRAGVLQATESGDASPATRPAPAAPAPPRSIKLPGGLPELMRAPSGRHAAPEPSPRPTSDARFAGLNLAALVAAAPARRPASPADPADPPLAPPP</sequence>
<feature type="compositionally biased region" description="Pro residues" evidence="1">
    <location>
        <begin position="716"/>
        <end position="725"/>
    </location>
</feature>
<keyword evidence="2" id="KW-0812">Transmembrane</keyword>
<feature type="transmembrane region" description="Helical" evidence="2">
    <location>
        <begin position="499"/>
        <end position="524"/>
    </location>
</feature>
<evidence type="ECO:0000256" key="1">
    <source>
        <dbReference type="SAM" id="MobiDB-lite"/>
    </source>
</evidence>
<dbReference type="PANTHER" id="PTHR43681">
    <property type="entry name" value="TRANSMEMBRANE GTPASE FZO"/>
    <property type="match status" value="1"/>
</dbReference>
<evidence type="ECO:0000256" key="2">
    <source>
        <dbReference type="SAM" id="Phobius"/>
    </source>
</evidence>
<dbReference type="Proteomes" id="UP000198741">
    <property type="component" value="Chromosome I"/>
</dbReference>
<evidence type="ECO:0000313" key="5">
    <source>
        <dbReference type="Proteomes" id="UP000198741"/>
    </source>
</evidence>
<keyword evidence="2" id="KW-1133">Transmembrane helix</keyword>
<dbReference type="InterPro" id="IPR022812">
    <property type="entry name" value="Dynamin"/>
</dbReference>
<protein>
    <submittedName>
        <fullName evidence="4">Dynamin family protein</fullName>
    </submittedName>
</protein>
<evidence type="ECO:0000313" key="4">
    <source>
        <dbReference type="EMBL" id="SDO78074.1"/>
    </source>
</evidence>
<feature type="region of interest" description="Disordered" evidence="1">
    <location>
        <begin position="639"/>
        <end position="725"/>
    </location>
</feature>
<dbReference type="RefSeq" id="WP_090475804.1">
    <property type="nucleotide sequence ID" value="NZ_LT629710.1"/>
</dbReference>
<keyword evidence="2" id="KW-0472">Membrane</keyword>
<dbReference type="InterPro" id="IPR051943">
    <property type="entry name" value="TRAFAC_Dynamin-like_GTPase"/>
</dbReference>
<organism evidence="4 5">
    <name type="scientific">Nakamurella panacisegetis</name>
    <dbReference type="NCBI Taxonomy" id="1090615"/>
    <lineage>
        <taxon>Bacteria</taxon>
        <taxon>Bacillati</taxon>
        <taxon>Actinomycetota</taxon>
        <taxon>Actinomycetes</taxon>
        <taxon>Nakamurellales</taxon>
        <taxon>Nakamurellaceae</taxon>
        <taxon>Nakamurella</taxon>
    </lineage>
</organism>
<dbReference type="AlphaFoldDB" id="A0A1H0MCH6"/>
<dbReference type="Gene3D" id="3.40.50.300">
    <property type="entry name" value="P-loop containing nucleotide triphosphate hydrolases"/>
    <property type="match status" value="1"/>
</dbReference>
<dbReference type="Pfam" id="PF00350">
    <property type="entry name" value="Dynamin_N"/>
    <property type="match status" value="1"/>
</dbReference>
<proteinExistence type="predicted"/>
<feature type="compositionally biased region" description="Low complexity" evidence="1">
    <location>
        <begin position="699"/>
        <end position="715"/>
    </location>
</feature>
<dbReference type="OrthoDB" id="4746525at2"/>
<gene>
    <name evidence="4" type="ORF">SAMN04515671_1975</name>
</gene>
<dbReference type="InterPro" id="IPR045063">
    <property type="entry name" value="Dynamin_N"/>
</dbReference>
<dbReference type="EMBL" id="LT629710">
    <property type="protein sequence ID" value="SDO78074.1"/>
    <property type="molecule type" value="Genomic_DNA"/>
</dbReference>
<feature type="domain" description="Dynamin N-terminal" evidence="3">
    <location>
        <begin position="71"/>
        <end position="229"/>
    </location>
</feature>
<dbReference type="STRING" id="1090615.SAMN04515671_1975"/>